<evidence type="ECO:0000313" key="9">
    <source>
        <dbReference type="EMBL" id="MDZ5759232.1"/>
    </source>
</evidence>
<dbReference type="Gene3D" id="2.60.40.740">
    <property type="match status" value="3"/>
</dbReference>
<evidence type="ECO:0000256" key="1">
    <source>
        <dbReference type="ARBA" id="ARBA00007257"/>
    </source>
</evidence>
<dbReference type="InterPro" id="IPR008966">
    <property type="entry name" value="Adhesion_dom_sf"/>
</dbReference>
<dbReference type="Gene3D" id="2.60.40.10">
    <property type="entry name" value="Immunoglobulins"/>
    <property type="match status" value="7"/>
</dbReference>
<keyword evidence="5" id="KW-0472">Membrane</keyword>
<dbReference type="Pfam" id="PF17802">
    <property type="entry name" value="SpaA"/>
    <property type="match status" value="7"/>
</dbReference>
<dbReference type="InterPro" id="IPR041033">
    <property type="entry name" value="SpaA_PFL_dom_1"/>
</dbReference>
<accession>A0AAW9JRW2</accession>
<evidence type="ECO:0000256" key="5">
    <source>
        <dbReference type="SAM" id="Phobius"/>
    </source>
</evidence>
<dbReference type="InterPro" id="IPR013783">
    <property type="entry name" value="Ig-like_fold"/>
</dbReference>
<organism evidence="9 10">
    <name type="scientific">Carnobacterium maltaromaticum</name>
    <name type="common">Carnobacterium piscicola</name>
    <dbReference type="NCBI Taxonomy" id="2751"/>
    <lineage>
        <taxon>Bacteria</taxon>
        <taxon>Bacillati</taxon>
        <taxon>Bacillota</taxon>
        <taxon>Bacilli</taxon>
        <taxon>Lactobacillales</taxon>
        <taxon>Carnobacteriaceae</taxon>
        <taxon>Carnobacterium</taxon>
    </lineage>
</organism>
<protein>
    <submittedName>
        <fullName evidence="9">SpaA isopeptide-forming pilin-related protein</fullName>
    </submittedName>
</protein>
<feature type="compositionally biased region" description="Polar residues" evidence="4">
    <location>
        <begin position="83"/>
        <end position="95"/>
    </location>
</feature>
<dbReference type="PANTHER" id="PTHR36108">
    <property type="entry name" value="COLOSSIN-B-RELATED"/>
    <property type="match status" value="1"/>
</dbReference>
<evidence type="ECO:0000256" key="2">
    <source>
        <dbReference type="ARBA" id="ARBA00022525"/>
    </source>
</evidence>
<feature type="signal peptide" evidence="6">
    <location>
        <begin position="1"/>
        <end position="24"/>
    </location>
</feature>
<feature type="domain" description="SpaA-like prealbumin fold" evidence="7">
    <location>
        <begin position="1104"/>
        <end position="1187"/>
    </location>
</feature>
<reference evidence="9" key="1">
    <citation type="submission" date="2023-08" db="EMBL/GenBank/DDBJ databases">
        <title>Genomic characterization of piscicolin 126 produced by Carnobacterium maltaromaticum CM22 strain isolated from salmon (Salmo salar).</title>
        <authorList>
            <person name="Gonzalez-Gragera E."/>
            <person name="Garcia-Lopez J.D."/>
            <person name="Teso-Perez C."/>
            <person name="Gimenez-Hernandez I."/>
            <person name="Peralta-Sanchez J.M."/>
            <person name="Valdivia E."/>
            <person name="Montalban-Lopez M."/>
            <person name="Martin-Platero A.M."/>
            <person name="Banos A."/>
            <person name="Martinez-Bueno M."/>
        </authorList>
    </citation>
    <scope>NUCLEOTIDE SEQUENCE</scope>
    <source>
        <strain evidence="9">CM22</strain>
    </source>
</reference>
<dbReference type="RefSeq" id="WP_322809114.1">
    <property type="nucleotide sequence ID" value="NZ_JAVBVO010000003.1"/>
</dbReference>
<evidence type="ECO:0000256" key="6">
    <source>
        <dbReference type="SAM" id="SignalP"/>
    </source>
</evidence>
<keyword evidence="5" id="KW-1133">Transmembrane helix</keyword>
<feature type="region of interest" description="Disordered" evidence="4">
    <location>
        <begin position="32"/>
        <end position="110"/>
    </location>
</feature>
<sequence>MKNKIITLFLVTMLVFQVSSPALIYAEGTATETNSSQHEAEIPATAESSLPTGIAPVEEPTTQVENEENSTEVDTPTKPEEVPTSTQAEENQPVESNEVKPETTNKQPETLIEKAPKLAITDNLFTNIKMYKINGDEVKENDIIPNMSGIKLNMTFSFTNKNYQTGDTFTTQLPPQIAIAKDLSGDFSPMTSAKWAIDAATKKLTITFLEDNIASEEYKLSLITSLEKVSNSAEENQEIIFTTTPNETIYHLEVTSNIDSGKSSTAITVGNFNPKTAKIESIFNLDRTDSTNRRFTVEPYQSDSKLVFDSVKVSTSDVDFNGVLVGEKTELTEGVDFQVTKKNSGTYQATAEIKLTNKLNKKAIIVESSLSGINGKSYIDDSTSGNEYNYFYSYSYTYEDGKNSQYSFASQNFYTVQPLTTSGKINKETGFIDWTIDYNFNEQPLTTMSKLTTDLANQGVEYIPDSLKIEKIGFNYISGNNYTVIEQGDGADQWGTPSINTNGTIQMNANGATNQAYRVTYSTKITDPTERVITNKISDGTTQKEAKISLIPNLLQKESGKIDVFNQTMEWSITINAEKYTMKNPVIHDYFIDSVVSHTSLTVKKKLSETQFENLTEGIDYKVTLFDETGSPVGAQPNVNGAPASFNGGVRIDLLGEYAQLKDTLVVTINTKLNTSEEETEIKNKATLNYGDVPGVIEYEAKGTFIDPYYTGGQKMGEAAVSDGQYLYQNWLILVNSKGSNFNQTSLSDTLPLGSELVPGSLRFEEVTSQSMLDNMRNYLRYDYNLVPVGDDVYPTKIDTENNALNLEFNKLGSKRVYVKYKTRVKKDWYTYNQLKNKAVVKYDTKTAEYETTVYAYNYEMALTKAVTLDSAKENVANWTVTTKSISTNLPVENPVISDTLDNGSTNAAYDPISFVVKNTATGEKISSDHYSLKITGNTFTITFTDYKAESNIQVTYNTISEFPGGVKSKAQVDSASYVGLNAYYRQAEAAINLGFSSGSGSGIVKTADLTILKVDNLDESTLLAGATFEILKADGTETGLKGDTDAQGELTFTGLPLGDYQLKETKAPTGYDINPEYKTGKLISLTESMLPIKVTNERTFLNSVTLKKTAKESNESLAGAVFELQDETGTPLESALTTDVNGTLTLQDLKVGSYQFVETKAPTGYKLDETPLTFEIKKGQTESVEVAMTNELLPGGVVLTKTDEQSGETLQGAVFELQKNNKEVIQSGLTTDNLGKLAVDELKPGSYQFVETKAPTGYELDTTPVEFTIAKNQSEATEVTMTNKLTPSGIVITKTDDQTGEVLAGAVFELQDSEGKQVQSTLTTDESGKISVNDLAPNAYQLVETKAPVGYQLDATPVPFKIGKGQTEALKIAITNRANPSSVLLTKVDSQTGTVLQGAIFELQDQSGKVLQRDLVTNASGKLAVSGLKPGSYQFVETKAPTGYQLNQKPVVFTLEKDQTEAVNITVSNELIAGVVVLTKIDERSGETLAGAEFDLQDSQGNKLIQHMVTDAAGKLAINDLKANDYQLVETKAPAGYQLDQEPIIFTVEKGQSSALQLSKTNKAKQQTVRVQKKDAKTDELLAGAIFDLQDKDGKVIQKNLETGENGTLEISDLANGDYQLVETKAPTGYKLEQTPMNFSIAQGSDLITVDKYNDQLNNKTLLRTSVSKNNTYTLPKTGENPTVKWMVIGSLVVMTAMLAYIIQRRKGELLK</sequence>
<gene>
    <name evidence="9" type="ORF">RAK27_11225</name>
</gene>
<feature type="domain" description="SDR-like Ig" evidence="8">
    <location>
        <begin position="148"/>
        <end position="208"/>
    </location>
</feature>
<feature type="domain" description="SpaA-like prealbumin fold" evidence="7">
    <location>
        <begin position="1569"/>
        <end position="1655"/>
    </location>
</feature>
<feature type="domain" description="SpaA-like prealbumin fold" evidence="7">
    <location>
        <begin position="1291"/>
        <end position="1372"/>
    </location>
</feature>
<keyword evidence="3 6" id="KW-0732">Signal</keyword>
<dbReference type="InterPro" id="IPR041171">
    <property type="entry name" value="SDR_Ig"/>
</dbReference>
<comment type="caution">
    <text evidence="9">The sequence shown here is derived from an EMBL/GenBank/DDBJ whole genome shotgun (WGS) entry which is preliminary data.</text>
</comment>
<feature type="domain" description="SpaA-like prealbumin fold" evidence="7">
    <location>
        <begin position="1477"/>
        <end position="1559"/>
    </location>
</feature>
<evidence type="ECO:0000256" key="4">
    <source>
        <dbReference type="SAM" id="MobiDB-lite"/>
    </source>
</evidence>
<keyword evidence="2" id="KW-0964">Secreted</keyword>
<dbReference type="EMBL" id="JAVBVO010000003">
    <property type="protein sequence ID" value="MDZ5759232.1"/>
    <property type="molecule type" value="Genomic_DNA"/>
</dbReference>
<dbReference type="NCBIfam" id="TIGR01167">
    <property type="entry name" value="LPXTG_anchor"/>
    <property type="match status" value="1"/>
</dbReference>
<feature type="domain" description="SpaA-like prealbumin fold" evidence="7">
    <location>
        <begin position="1009"/>
        <end position="1078"/>
    </location>
</feature>
<dbReference type="Proteomes" id="UP001290462">
    <property type="component" value="Unassembled WGS sequence"/>
</dbReference>
<dbReference type="SUPFAM" id="SSF49478">
    <property type="entry name" value="Cna protein B-type domain"/>
    <property type="match status" value="7"/>
</dbReference>
<evidence type="ECO:0000259" key="7">
    <source>
        <dbReference type="Pfam" id="PF17802"/>
    </source>
</evidence>
<proteinExistence type="inferred from homology"/>
<dbReference type="Pfam" id="PF17961">
    <property type="entry name" value="Big_8"/>
    <property type="match status" value="1"/>
</dbReference>
<evidence type="ECO:0000256" key="3">
    <source>
        <dbReference type="ARBA" id="ARBA00022729"/>
    </source>
</evidence>
<evidence type="ECO:0000313" key="10">
    <source>
        <dbReference type="Proteomes" id="UP001290462"/>
    </source>
</evidence>
<comment type="similarity">
    <text evidence="1">Belongs to the serine-aspartate repeat-containing protein (SDr) family.</text>
</comment>
<dbReference type="SUPFAM" id="SSF49401">
    <property type="entry name" value="Bacterial adhesins"/>
    <property type="match status" value="5"/>
</dbReference>
<evidence type="ECO:0000259" key="8">
    <source>
        <dbReference type="Pfam" id="PF17961"/>
    </source>
</evidence>
<feature type="chain" id="PRO_5043723731" evidence="6">
    <location>
        <begin position="25"/>
        <end position="1713"/>
    </location>
</feature>
<feature type="transmembrane region" description="Helical" evidence="5">
    <location>
        <begin position="1685"/>
        <end position="1704"/>
    </location>
</feature>
<feature type="domain" description="SpaA-like prealbumin fold" evidence="7">
    <location>
        <begin position="1197"/>
        <end position="1285"/>
    </location>
</feature>
<keyword evidence="5" id="KW-0812">Transmembrane</keyword>
<name>A0AAW9JRW2_CARML</name>
<feature type="domain" description="SpaA-like prealbumin fold" evidence="7">
    <location>
        <begin position="1383"/>
        <end position="1467"/>
    </location>
</feature>
<dbReference type="PANTHER" id="PTHR36108:SF13">
    <property type="entry name" value="COLOSSIN-B-RELATED"/>
    <property type="match status" value="1"/>
</dbReference>